<evidence type="ECO:0000256" key="3">
    <source>
        <dbReference type="RuleBase" id="RU000363"/>
    </source>
</evidence>
<dbReference type="InterPro" id="IPR002347">
    <property type="entry name" value="SDR_fam"/>
</dbReference>
<evidence type="ECO:0000313" key="5">
    <source>
        <dbReference type="EMBL" id="RCK58159.1"/>
    </source>
</evidence>
<evidence type="ECO:0000256" key="4">
    <source>
        <dbReference type="SAM" id="Phobius"/>
    </source>
</evidence>
<dbReference type="Proteomes" id="UP000253472">
    <property type="component" value="Unassembled WGS sequence"/>
</dbReference>
<keyword evidence="4" id="KW-1133">Transmembrane helix</keyword>
<dbReference type="EMBL" id="QLNQ01000028">
    <property type="protein sequence ID" value="RCK58159.1"/>
    <property type="molecule type" value="Genomic_DNA"/>
</dbReference>
<keyword evidence="6" id="KW-1185">Reference proteome</keyword>
<gene>
    <name evidence="5" type="primary">AYR1_4</name>
    <name evidence="5" type="ORF">Cantr_06364</name>
</gene>
<name>A0A367XXN2_9ASCO</name>
<reference evidence="5 6" key="1">
    <citation type="submission" date="2018-06" db="EMBL/GenBank/DDBJ databases">
        <title>Whole genome sequencing of Candida tropicalis (genome annotated by CSBL at Korea University).</title>
        <authorList>
            <person name="Ahn J."/>
        </authorList>
    </citation>
    <scope>NUCLEOTIDE SEQUENCE [LARGE SCALE GENOMIC DNA]</scope>
    <source>
        <strain evidence="5 6">ATCC 20962</strain>
    </source>
</reference>
<dbReference type="PRINTS" id="PR00080">
    <property type="entry name" value="SDRFAMILY"/>
</dbReference>
<evidence type="ECO:0000256" key="2">
    <source>
        <dbReference type="ARBA" id="ARBA00023002"/>
    </source>
</evidence>
<comment type="caution">
    <text evidence="5">The sequence shown here is derived from an EMBL/GenBank/DDBJ whole genome shotgun (WGS) entry which is preliminary data.</text>
</comment>
<dbReference type="PANTHER" id="PTHR44169:SF6">
    <property type="entry name" value="NADPH-DEPENDENT 1-ACYLDIHYDROXYACETONE PHOSPHATE REDUCTASE"/>
    <property type="match status" value="1"/>
</dbReference>
<dbReference type="GO" id="GO:0005811">
    <property type="term" value="C:lipid droplet"/>
    <property type="evidence" value="ECO:0007669"/>
    <property type="project" value="TreeGrafter"/>
</dbReference>
<dbReference type="InterPro" id="IPR036291">
    <property type="entry name" value="NAD(P)-bd_dom_sf"/>
</dbReference>
<dbReference type="PANTHER" id="PTHR44169">
    <property type="entry name" value="NADPH-DEPENDENT 1-ACYLDIHYDROXYACETONE PHOSPHATE REDUCTASE"/>
    <property type="match status" value="1"/>
</dbReference>
<dbReference type="GO" id="GO:0004806">
    <property type="term" value="F:triacylglycerol lipase activity"/>
    <property type="evidence" value="ECO:0007669"/>
    <property type="project" value="TreeGrafter"/>
</dbReference>
<dbReference type="Pfam" id="PF00106">
    <property type="entry name" value="adh_short"/>
    <property type="match status" value="1"/>
</dbReference>
<evidence type="ECO:0000313" key="6">
    <source>
        <dbReference type="Proteomes" id="UP000253472"/>
    </source>
</evidence>
<dbReference type="GO" id="GO:0005783">
    <property type="term" value="C:endoplasmic reticulum"/>
    <property type="evidence" value="ECO:0007669"/>
    <property type="project" value="TreeGrafter"/>
</dbReference>
<dbReference type="GO" id="GO:0000140">
    <property type="term" value="F:acylglycerone-phosphate reductase (NADP+) activity"/>
    <property type="evidence" value="ECO:0007669"/>
    <property type="project" value="TreeGrafter"/>
</dbReference>
<dbReference type="STRING" id="5486.A0A367XXN2"/>
<dbReference type="Gene3D" id="3.40.50.720">
    <property type="entry name" value="NAD(P)-binding Rossmann-like Domain"/>
    <property type="match status" value="1"/>
</dbReference>
<accession>A0A367XXN2</accession>
<dbReference type="GO" id="GO:0006654">
    <property type="term" value="P:phosphatidic acid biosynthetic process"/>
    <property type="evidence" value="ECO:0007669"/>
    <property type="project" value="TreeGrafter"/>
</dbReference>
<sequence length="295" mass="32495">MSEQRPKYAVITGASSGIGYALAKEFSKRNYKVFGLSPESVLHLQEPLEKQYGLVSIACDITKLSDIEHAKEVVSQQTQGGHVDVLYNNAGIAIGSPGIDIPPDQLDRIFQVNVLGHINVTRAFAPLVIKAKGSIVYTSSVAARVPLSWVSAYLATKSAIDSYARTLHGELEPFGVRVHSVITGGVQTQIGKADNNVDDVEEQYEGSPYNVDGMVESVVSALDMALDMGVPPDVYARDIVGKIVRKSRAFNLYSGGRGYLLHLISLLFPFWFIEFLMQLTFKQIKPFKIIRKKYQ</sequence>
<dbReference type="GO" id="GO:0019433">
    <property type="term" value="P:triglyceride catabolic process"/>
    <property type="evidence" value="ECO:0007669"/>
    <property type="project" value="TreeGrafter"/>
</dbReference>
<dbReference type="AlphaFoldDB" id="A0A367XXN2"/>
<dbReference type="PRINTS" id="PR00081">
    <property type="entry name" value="GDHRDH"/>
</dbReference>
<keyword evidence="4" id="KW-0472">Membrane</keyword>
<dbReference type="SUPFAM" id="SSF51735">
    <property type="entry name" value="NAD(P)-binding Rossmann-fold domains"/>
    <property type="match status" value="1"/>
</dbReference>
<evidence type="ECO:0000256" key="1">
    <source>
        <dbReference type="ARBA" id="ARBA00006484"/>
    </source>
</evidence>
<feature type="transmembrane region" description="Helical" evidence="4">
    <location>
        <begin position="259"/>
        <end position="281"/>
    </location>
</feature>
<keyword evidence="2" id="KW-0560">Oxidoreductase</keyword>
<comment type="similarity">
    <text evidence="1 3">Belongs to the short-chain dehydrogenases/reductases (SDR) family.</text>
</comment>
<proteinExistence type="inferred from homology"/>
<keyword evidence="4" id="KW-0812">Transmembrane</keyword>
<dbReference type="OrthoDB" id="2102561at2759"/>
<organism evidence="5 6">
    <name type="scientific">Candida viswanathii</name>
    <dbReference type="NCBI Taxonomy" id="5486"/>
    <lineage>
        <taxon>Eukaryota</taxon>
        <taxon>Fungi</taxon>
        <taxon>Dikarya</taxon>
        <taxon>Ascomycota</taxon>
        <taxon>Saccharomycotina</taxon>
        <taxon>Pichiomycetes</taxon>
        <taxon>Debaryomycetaceae</taxon>
        <taxon>Candida/Lodderomyces clade</taxon>
        <taxon>Candida</taxon>
    </lineage>
</organism>
<protein>
    <submittedName>
        <fullName evidence="5">NADPH-dependent 1-acyldihydroxyacetone phosphate reductase</fullName>
    </submittedName>
</protein>